<evidence type="ECO:0000313" key="1">
    <source>
        <dbReference type="EMBL" id="KAJ8678750.1"/>
    </source>
</evidence>
<name>A0ACC2PAH1_9HYME</name>
<gene>
    <name evidence="1" type="ORF">QAD02_014537</name>
</gene>
<comment type="caution">
    <text evidence="1">The sequence shown here is derived from an EMBL/GenBank/DDBJ whole genome shotgun (WGS) entry which is preliminary data.</text>
</comment>
<dbReference type="Proteomes" id="UP001239111">
    <property type="component" value="Chromosome 2"/>
</dbReference>
<dbReference type="EMBL" id="CM056742">
    <property type="protein sequence ID" value="KAJ8678750.1"/>
    <property type="molecule type" value="Genomic_DNA"/>
</dbReference>
<keyword evidence="2" id="KW-1185">Reference proteome</keyword>
<organism evidence="1 2">
    <name type="scientific">Eretmocerus hayati</name>
    <dbReference type="NCBI Taxonomy" id="131215"/>
    <lineage>
        <taxon>Eukaryota</taxon>
        <taxon>Metazoa</taxon>
        <taxon>Ecdysozoa</taxon>
        <taxon>Arthropoda</taxon>
        <taxon>Hexapoda</taxon>
        <taxon>Insecta</taxon>
        <taxon>Pterygota</taxon>
        <taxon>Neoptera</taxon>
        <taxon>Endopterygota</taxon>
        <taxon>Hymenoptera</taxon>
        <taxon>Apocrita</taxon>
        <taxon>Proctotrupomorpha</taxon>
        <taxon>Chalcidoidea</taxon>
        <taxon>Aphelinidae</taxon>
        <taxon>Aphelininae</taxon>
        <taxon>Eretmocerus</taxon>
    </lineage>
</organism>
<sequence>MEDQSLVKVIKGTTNENDETLILCAEKNHFPKIERLVKIVQDNENPLLILVQLLSRIGNHNGAFDLVTEEVEARKYELGPNNPSTLAADIEFAKILYIEEKYPEAD</sequence>
<proteinExistence type="predicted"/>
<evidence type="ECO:0000313" key="2">
    <source>
        <dbReference type="Proteomes" id="UP001239111"/>
    </source>
</evidence>
<reference evidence="1" key="1">
    <citation type="submission" date="2023-04" db="EMBL/GenBank/DDBJ databases">
        <title>A chromosome-level genome assembly of the parasitoid wasp Eretmocerus hayati.</title>
        <authorList>
            <person name="Zhong Y."/>
            <person name="Liu S."/>
            <person name="Liu Y."/>
        </authorList>
    </citation>
    <scope>NUCLEOTIDE SEQUENCE</scope>
    <source>
        <strain evidence="1">ZJU_SS_LIU_2023</strain>
    </source>
</reference>
<protein>
    <submittedName>
        <fullName evidence="1">Uncharacterized protein</fullName>
    </submittedName>
</protein>
<accession>A0ACC2PAH1</accession>